<dbReference type="GO" id="GO:0016020">
    <property type="term" value="C:membrane"/>
    <property type="evidence" value="ECO:0007669"/>
    <property type="project" value="UniProtKB-SubCell"/>
</dbReference>
<evidence type="ECO:0000256" key="5">
    <source>
        <dbReference type="ARBA" id="ARBA00023136"/>
    </source>
</evidence>
<dbReference type="PANTHER" id="PTHR17920">
    <property type="entry name" value="TRANSMEMBRANE AND COILED-COIL DOMAIN-CONTAINING PROTEIN 4 TMCO4"/>
    <property type="match status" value="1"/>
</dbReference>
<accession>A0A812KS92</accession>
<evidence type="ECO:0000256" key="3">
    <source>
        <dbReference type="ARBA" id="ARBA00022692"/>
    </source>
</evidence>
<dbReference type="Gene3D" id="3.40.50.1820">
    <property type="entry name" value="alpha/beta hydrolase"/>
    <property type="match status" value="1"/>
</dbReference>
<dbReference type="AlphaFoldDB" id="A0A812KS92"/>
<keyword evidence="7" id="KW-1185">Reference proteome</keyword>
<dbReference type="InterPro" id="IPR007941">
    <property type="entry name" value="DUF726"/>
</dbReference>
<dbReference type="EMBL" id="CAJNJA010008323">
    <property type="protein sequence ID" value="CAE7235226.1"/>
    <property type="molecule type" value="Genomic_DNA"/>
</dbReference>
<protein>
    <submittedName>
        <fullName evidence="6">TMCO4 protein</fullName>
    </submittedName>
</protein>
<keyword evidence="4" id="KW-1133">Transmembrane helix</keyword>
<dbReference type="InterPro" id="IPR029058">
    <property type="entry name" value="AB_hydrolase_fold"/>
</dbReference>
<comment type="caution">
    <text evidence="6">The sequence shown here is derived from an EMBL/GenBank/DDBJ whole genome shotgun (WGS) entry which is preliminary data.</text>
</comment>
<dbReference type="OrthoDB" id="423920at2759"/>
<reference evidence="6" key="1">
    <citation type="submission" date="2021-02" db="EMBL/GenBank/DDBJ databases">
        <authorList>
            <person name="Dougan E. K."/>
            <person name="Rhodes N."/>
            <person name="Thang M."/>
            <person name="Chan C."/>
        </authorList>
    </citation>
    <scope>NUCLEOTIDE SEQUENCE</scope>
</reference>
<feature type="non-terminal residue" evidence="6">
    <location>
        <position position="1"/>
    </location>
</feature>
<evidence type="ECO:0000256" key="4">
    <source>
        <dbReference type="ARBA" id="ARBA00022989"/>
    </source>
</evidence>
<comment type="similarity">
    <text evidence="2">Belongs to the TMCO4 family.</text>
</comment>
<comment type="subcellular location">
    <subcellularLocation>
        <location evidence="1">Membrane</location>
        <topology evidence="1">Multi-pass membrane protein</topology>
    </subcellularLocation>
</comment>
<keyword evidence="5" id="KW-0472">Membrane</keyword>
<feature type="non-terminal residue" evidence="6">
    <location>
        <position position="737"/>
    </location>
</feature>
<gene>
    <name evidence="6" type="primary">TMCO4</name>
    <name evidence="6" type="ORF">SNEC2469_LOCUS3886</name>
</gene>
<dbReference type="Proteomes" id="UP000601435">
    <property type="component" value="Unassembled WGS sequence"/>
</dbReference>
<dbReference type="Gene3D" id="1.25.40.10">
    <property type="entry name" value="Tetratricopeptide repeat domain"/>
    <property type="match status" value="2"/>
</dbReference>
<dbReference type="SUPFAM" id="SSF53474">
    <property type="entry name" value="alpha/beta-Hydrolases"/>
    <property type="match status" value="1"/>
</dbReference>
<dbReference type="PANTHER" id="PTHR17920:SF3">
    <property type="entry name" value="TRANSMEMBRANE AND COILED-COIL DOMAIN-CONTAINING PROTEIN 4"/>
    <property type="match status" value="1"/>
</dbReference>
<dbReference type="Pfam" id="PF05277">
    <property type="entry name" value="DUF726"/>
    <property type="match status" value="1"/>
</dbReference>
<dbReference type="InterPro" id="IPR011990">
    <property type="entry name" value="TPR-like_helical_dom_sf"/>
</dbReference>
<organism evidence="6 7">
    <name type="scientific">Symbiodinium necroappetens</name>
    <dbReference type="NCBI Taxonomy" id="1628268"/>
    <lineage>
        <taxon>Eukaryota</taxon>
        <taxon>Sar</taxon>
        <taxon>Alveolata</taxon>
        <taxon>Dinophyceae</taxon>
        <taxon>Suessiales</taxon>
        <taxon>Symbiodiniaceae</taxon>
        <taxon>Symbiodinium</taxon>
    </lineage>
</organism>
<keyword evidence="3" id="KW-0812">Transmembrane</keyword>
<sequence>MTVAWPVWIVSSMANLDNAWLVGVERARIGGKCLAQVLADRQTVGQRPVTLIGHSMGARLLVYCLCELYHMGEFHAVDDVVLLGAPVTTEARKWQKVRAVASGRVVNGYLGKDWVLAFLYRYLEWGLSVAGLSQVQVPGVENVNLDGLGIQGHHDYPNHIADILAKLRVGERHPEVLSQALIFMQGQLVQQALVFFEAALHSWIRHMGGKLAKRATNMEKAIAEGRRKKKRSASHLTEQGTCAGRKKDRARIRAQVSVRGVESLCPLAACQRNVPPAFWQGDEVPTTFTSAACLNKVWASTAKRALCFFVRCWQTLPELSISWQALIQVNFEDAGSPVSATSVRTAMIFGDGLTWVPFVRDQRKTTPATEVSVEADQYDLVSSYARASAKSPKPWTEALQKLAEMGFMQVITNIVTDVSAVMREVVLETNDFHYGATANALQLQGRWQLALDLIRSMASRDDSCLQVRASIITVTCAFGPWEASSRLLSMARQAVEKVDGPKPNVVSFTACIGSLEPESDATWDRGLSLMILMRRQRVRPNCVTVSAALGSIGGRWRLALSILSSVSQAGLRRDTVALNAAMGTTAVVLRRRLAEELCGSEEIVSSGQWLAANVLLWDLSSSALCADVVSFSSVVAACELKWRMAVAICEPMCLRKAQPNLITHRCLLRALENGGRWQSARDLLSSMTAQRISDKISQQHTAAACAKSGPLGSVLQQICGTSLAEDILTHLLMIRVA</sequence>
<evidence type="ECO:0000256" key="2">
    <source>
        <dbReference type="ARBA" id="ARBA00009824"/>
    </source>
</evidence>
<name>A0A812KS92_9DINO</name>
<proteinExistence type="inferred from homology"/>
<evidence type="ECO:0000256" key="1">
    <source>
        <dbReference type="ARBA" id="ARBA00004141"/>
    </source>
</evidence>
<evidence type="ECO:0000313" key="7">
    <source>
        <dbReference type="Proteomes" id="UP000601435"/>
    </source>
</evidence>
<evidence type="ECO:0000313" key="6">
    <source>
        <dbReference type="EMBL" id="CAE7235226.1"/>
    </source>
</evidence>